<dbReference type="PRINTS" id="PR00368">
    <property type="entry name" value="FADPNR"/>
</dbReference>
<dbReference type="InterPro" id="IPR036188">
    <property type="entry name" value="FAD/NAD-bd_sf"/>
</dbReference>
<evidence type="ECO:0000313" key="8">
    <source>
        <dbReference type="Proteomes" id="UP000396862"/>
    </source>
</evidence>
<feature type="domain" description="4Fe-4S ferredoxin-type" evidence="4">
    <location>
        <begin position="59"/>
        <end position="89"/>
    </location>
</feature>
<dbReference type="PRINTS" id="PR00469">
    <property type="entry name" value="PNDRDTASEII"/>
</dbReference>
<reference evidence="5 8" key="2">
    <citation type="submission" date="2019-10" db="EMBL/GenBank/DDBJ databases">
        <title>Prolixibacter strains distinguished by the presence of nitrate reductase genes were adept at nitrate-dependent anaerobic corrosion of metallic iron and carbon steel.</title>
        <authorList>
            <person name="Iino T."/>
            <person name="Shono N."/>
            <person name="Ito K."/>
            <person name="Nakamura R."/>
            <person name="Sueoka K."/>
            <person name="Harayama S."/>
            <person name="Ohkuma M."/>
        </authorList>
    </citation>
    <scope>NUCLEOTIDE SEQUENCE [LARGE SCALE GENOMIC DNA]</scope>
    <source>
        <strain evidence="5 8">MIC1-1</strain>
    </source>
</reference>
<evidence type="ECO:0000256" key="2">
    <source>
        <dbReference type="ARBA" id="ARBA00023002"/>
    </source>
</evidence>
<reference evidence="6 7" key="1">
    <citation type="submission" date="2018-03" db="EMBL/GenBank/DDBJ databases">
        <title>Genomic Encyclopedia of Archaeal and Bacterial Type Strains, Phase II (KMG-II): from individual species to whole genera.</title>
        <authorList>
            <person name="Goeker M."/>
        </authorList>
    </citation>
    <scope>NUCLEOTIDE SEQUENCE [LARGE SCALE GENOMIC DNA]</scope>
    <source>
        <strain evidence="6 7">DSM 27267</strain>
    </source>
</reference>
<organism evidence="6 7">
    <name type="scientific">Prolixibacter denitrificans</name>
    <dbReference type="NCBI Taxonomy" id="1541063"/>
    <lineage>
        <taxon>Bacteria</taxon>
        <taxon>Pseudomonadati</taxon>
        <taxon>Bacteroidota</taxon>
        <taxon>Bacteroidia</taxon>
        <taxon>Marinilabiliales</taxon>
        <taxon>Prolixibacteraceae</taxon>
        <taxon>Prolixibacter</taxon>
    </lineage>
</organism>
<dbReference type="GO" id="GO:0016491">
    <property type="term" value="F:oxidoreductase activity"/>
    <property type="evidence" value="ECO:0007669"/>
    <property type="project" value="UniProtKB-KW"/>
</dbReference>
<dbReference type="EMBL" id="PYGC01000004">
    <property type="protein sequence ID" value="PSK83374.1"/>
    <property type="molecule type" value="Genomic_DNA"/>
</dbReference>
<keyword evidence="3" id="KW-0812">Transmembrane</keyword>
<evidence type="ECO:0000313" key="6">
    <source>
        <dbReference type="EMBL" id="PSK83374.1"/>
    </source>
</evidence>
<keyword evidence="3" id="KW-1133">Transmembrane helix</keyword>
<evidence type="ECO:0000256" key="1">
    <source>
        <dbReference type="ARBA" id="ARBA00022630"/>
    </source>
</evidence>
<feature type="domain" description="4Fe-4S ferredoxin-type" evidence="4">
    <location>
        <begin position="90"/>
        <end position="119"/>
    </location>
</feature>
<dbReference type="PROSITE" id="PS51379">
    <property type="entry name" value="4FE4S_FER_2"/>
    <property type="match status" value="2"/>
</dbReference>
<dbReference type="EMBL" id="BLAU01000001">
    <property type="protein sequence ID" value="GET21745.1"/>
    <property type="molecule type" value="Genomic_DNA"/>
</dbReference>
<accession>A0A2P8CEG4</accession>
<dbReference type="Gene3D" id="3.50.50.60">
    <property type="entry name" value="FAD/NAD(P)-binding domain"/>
    <property type="match status" value="2"/>
</dbReference>
<name>A0A2P8CEG4_9BACT</name>
<dbReference type="InterPro" id="IPR050097">
    <property type="entry name" value="Ferredoxin-NADP_redctase_2"/>
</dbReference>
<keyword evidence="3" id="KW-0472">Membrane</keyword>
<keyword evidence="1" id="KW-0285">Flavoprotein</keyword>
<dbReference type="PANTHER" id="PTHR48105">
    <property type="entry name" value="THIOREDOXIN REDUCTASE 1-RELATED-RELATED"/>
    <property type="match status" value="1"/>
</dbReference>
<comment type="caution">
    <text evidence="6">The sequence shown here is derived from an EMBL/GenBank/DDBJ whole genome shotgun (WGS) entry which is preliminary data.</text>
</comment>
<dbReference type="Pfam" id="PF13738">
    <property type="entry name" value="Pyr_redox_3"/>
    <property type="match status" value="1"/>
</dbReference>
<evidence type="ECO:0000256" key="3">
    <source>
        <dbReference type="SAM" id="Phobius"/>
    </source>
</evidence>
<dbReference type="Proteomes" id="UP000240621">
    <property type="component" value="Unassembled WGS sequence"/>
</dbReference>
<keyword evidence="2" id="KW-0560">Oxidoreductase</keyword>
<evidence type="ECO:0000259" key="4">
    <source>
        <dbReference type="PROSITE" id="PS51379"/>
    </source>
</evidence>
<proteinExistence type="predicted"/>
<dbReference type="Pfam" id="PF13237">
    <property type="entry name" value="Fer4_10"/>
    <property type="match status" value="1"/>
</dbReference>
<dbReference type="InterPro" id="IPR017896">
    <property type="entry name" value="4Fe4S_Fe-S-bd"/>
</dbReference>
<dbReference type="Proteomes" id="UP000396862">
    <property type="component" value="Unassembled WGS sequence"/>
</dbReference>
<dbReference type="Gene3D" id="3.30.70.20">
    <property type="match status" value="1"/>
</dbReference>
<evidence type="ECO:0000313" key="5">
    <source>
        <dbReference type="EMBL" id="GET21745.1"/>
    </source>
</evidence>
<sequence>MDFLVADIWLEKLMIYGGVFLIIAIVLGIYLLKLRRETRRAESKIALAKKSGLYEPVSLHPVIHVNNCIKSGACVKACPETDVLGIRSGRGTVINASHCIGHGACFHACPVEAITLNIGTETRGVDLPHVSQTFETNVKGIFIAGELGGMGLIKNAVEQGRQAIDNMVRHLPKKHDATYDLIIIGAGPAGISASLTARKHQLNFVTLDQDTLGGAVFTYPRAKVVMTAPMDLPLHGKVKLSNTSKAELLNLWTSVLNKNNIPIRETTKVESIEKEGDHFKVTTSQNESLTAARILLSIGRRGTPRKLGIPGENLPKVRYRLLDPEIIQNQQIIVVGGGDSAVESAMMLAEQNEVTLSYRSGSFNRIKPGNATKLEAAVAEQKLTVKYHTNVTEIQAEQIILRNSETNEEEIIPNDLIYIFAGGELPTEFLKKTGITITRKFGDVMMKH</sequence>
<keyword evidence="8" id="KW-1185">Reference proteome</keyword>
<dbReference type="SUPFAM" id="SSF54862">
    <property type="entry name" value="4Fe-4S ferredoxins"/>
    <property type="match status" value="1"/>
</dbReference>
<dbReference type="RefSeq" id="WP_106542160.1">
    <property type="nucleotide sequence ID" value="NZ_BLAU01000001.1"/>
</dbReference>
<gene>
    <name evidence="6" type="ORF">CLV93_104304</name>
    <name evidence="5" type="ORF">JCM18694_19910</name>
</gene>
<dbReference type="AlphaFoldDB" id="A0A2P8CEG4"/>
<feature type="transmembrane region" description="Helical" evidence="3">
    <location>
        <begin position="13"/>
        <end position="32"/>
    </location>
</feature>
<evidence type="ECO:0000313" key="7">
    <source>
        <dbReference type="Proteomes" id="UP000240621"/>
    </source>
</evidence>
<dbReference type="OrthoDB" id="9813995at2"/>
<dbReference type="SUPFAM" id="SSF51905">
    <property type="entry name" value="FAD/NAD(P)-binding domain"/>
    <property type="match status" value="2"/>
</dbReference>
<protein>
    <submittedName>
        <fullName evidence="6">Thioredoxin reductase</fullName>
    </submittedName>
</protein>